<dbReference type="EMBL" id="VSSQ01032239">
    <property type="protein sequence ID" value="MPM83447.1"/>
    <property type="molecule type" value="Genomic_DNA"/>
</dbReference>
<dbReference type="AlphaFoldDB" id="A0A645D2Q4"/>
<accession>A0A645D2Q4</accession>
<sequence length="126" mass="13502">MKGLLCFAQGRPLGFDLQPVRSVAIGFRVRVRQTAGNGGGKAHLGHAENRALAPAHGLPQLLLGKGKAEFHALAHFGEVVGPTGGIFRRVGRQQQQPHVPCPGRGLHRLLAHLQQPGPLAQAQRRQ</sequence>
<name>A0A645D2Q4_9ZZZZ</name>
<proteinExistence type="predicted"/>
<reference evidence="1" key="1">
    <citation type="submission" date="2019-08" db="EMBL/GenBank/DDBJ databases">
        <authorList>
            <person name="Kucharzyk K."/>
            <person name="Murdoch R.W."/>
            <person name="Higgins S."/>
            <person name="Loffler F."/>
        </authorList>
    </citation>
    <scope>NUCLEOTIDE SEQUENCE</scope>
</reference>
<evidence type="ECO:0000313" key="1">
    <source>
        <dbReference type="EMBL" id="MPM83447.1"/>
    </source>
</evidence>
<gene>
    <name evidence="1" type="ORF">SDC9_130511</name>
</gene>
<protein>
    <submittedName>
        <fullName evidence="1">Uncharacterized protein</fullName>
    </submittedName>
</protein>
<comment type="caution">
    <text evidence="1">The sequence shown here is derived from an EMBL/GenBank/DDBJ whole genome shotgun (WGS) entry which is preliminary data.</text>
</comment>
<organism evidence="1">
    <name type="scientific">bioreactor metagenome</name>
    <dbReference type="NCBI Taxonomy" id="1076179"/>
    <lineage>
        <taxon>unclassified sequences</taxon>
        <taxon>metagenomes</taxon>
        <taxon>ecological metagenomes</taxon>
    </lineage>
</organism>